<feature type="transmembrane region" description="Helical" evidence="7">
    <location>
        <begin position="588"/>
        <end position="610"/>
    </location>
</feature>
<accession>A0AAV0V0U7</accession>
<comment type="subcellular location">
    <subcellularLocation>
        <location evidence="1">Membrane</location>
        <topology evidence="1">Multi-pass membrane protein</topology>
    </subcellularLocation>
</comment>
<dbReference type="InterPro" id="IPR036259">
    <property type="entry name" value="MFS_trans_sf"/>
</dbReference>
<dbReference type="PANTHER" id="PTHR31585">
    <property type="entry name" value="FOLATE-BIOPTERIN TRANSPORTER 1, CHLOROPLASTIC"/>
    <property type="match status" value="1"/>
</dbReference>
<evidence type="ECO:0000256" key="5">
    <source>
        <dbReference type="ARBA" id="ARBA00022989"/>
    </source>
</evidence>
<reference evidence="8" key="1">
    <citation type="submission" date="2022-12" db="EMBL/GenBank/DDBJ databases">
        <authorList>
            <person name="Webb A."/>
        </authorList>
    </citation>
    <scope>NUCLEOTIDE SEQUENCE</scope>
    <source>
        <strain evidence="8">Hp1</strain>
    </source>
</reference>
<feature type="transmembrane region" description="Helical" evidence="7">
    <location>
        <begin position="355"/>
        <end position="377"/>
    </location>
</feature>
<evidence type="ECO:0000256" key="4">
    <source>
        <dbReference type="ARBA" id="ARBA00022692"/>
    </source>
</evidence>
<dbReference type="EMBL" id="CANTFL010001450">
    <property type="protein sequence ID" value="CAI5741535.1"/>
    <property type="molecule type" value="Genomic_DNA"/>
</dbReference>
<gene>
    <name evidence="8" type="ORF">HBR001_LOCUS8531</name>
</gene>
<evidence type="ECO:0000256" key="7">
    <source>
        <dbReference type="SAM" id="Phobius"/>
    </source>
</evidence>
<dbReference type="AlphaFoldDB" id="A0AAV0V0U7"/>
<dbReference type="InterPro" id="IPR039309">
    <property type="entry name" value="BT1"/>
</dbReference>
<dbReference type="Proteomes" id="UP001162031">
    <property type="component" value="Unassembled WGS sequence"/>
</dbReference>
<keyword evidence="5 7" id="KW-1133">Transmembrane helix</keyword>
<feature type="transmembrane region" description="Helical" evidence="7">
    <location>
        <begin position="408"/>
        <end position="430"/>
    </location>
</feature>
<evidence type="ECO:0000256" key="1">
    <source>
        <dbReference type="ARBA" id="ARBA00004141"/>
    </source>
</evidence>
<keyword evidence="6 7" id="KW-0472">Membrane</keyword>
<feature type="transmembrane region" description="Helical" evidence="7">
    <location>
        <begin position="282"/>
        <end position="305"/>
    </location>
</feature>
<keyword evidence="3" id="KW-0813">Transport</keyword>
<name>A0AAV0V0U7_HYABA</name>
<proteinExistence type="inferred from homology"/>
<evidence type="ECO:0008006" key="10">
    <source>
        <dbReference type="Google" id="ProtNLM"/>
    </source>
</evidence>
<feature type="transmembrane region" description="Helical" evidence="7">
    <location>
        <begin position="502"/>
        <end position="525"/>
    </location>
</feature>
<dbReference type="SUPFAM" id="SSF103473">
    <property type="entry name" value="MFS general substrate transporter"/>
    <property type="match status" value="1"/>
</dbReference>
<evidence type="ECO:0000256" key="6">
    <source>
        <dbReference type="ARBA" id="ARBA00023136"/>
    </source>
</evidence>
<comment type="similarity">
    <text evidence="2">Belongs to the major facilitator superfamily. Folate-biopterin transporter (TC 2.A.71) family.</text>
</comment>
<dbReference type="GO" id="GO:0016020">
    <property type="term" value="C:membrane"/>
    <property type="evidence" value="ECO:0007669"/>
    <property type="project" value="UniProtKB-SubCell"/>
</dbReference>
<evidence type="ECO:0000256" key="2">
    <source>
        <dbReference type="ARBA" id="ARBA00007015"/>
    </source>
</evidence>
<organism evidence="8 9">
    <name type="scientific">Hyaloperonospora brassicae</name>
    <name type="common">Brassica downy mildew</name>
    <name type="synonym">Peronospora brassicae</name>
    <dbReference type="NCBI Taxonomy" id="162125"/>
    <lineage>
        <taxon>Eukaryota</taxon>
        <taxon>Sar</taxon>
        <taxon>Stramenopiles</taxon>
        <taxon>Oomycota</taxon>
        <taxon>Peronosporomycetes</taxon>
        <taxon>Peronosporales</taxon>
        <taxon>Peronosporaceae</taxon>
        <taxon>Hyaloperonospora</taxon>
    </lineage>
</organism>
<keyword evidence="4 7" id="KW-0812">Transmembrane</keyword>
<feature type="transmembrane region" description="Helical" evidence="7">
    <location>
        <begin position="317"/>
        <end position="343"/>
    </location>
</feature>
<dbReference type="PANTHER" id="PTHR31585:SF5">
    <property type="entry name" value="RNA-BINDING S4 DOMAIN-CONTAINING PROTEIN"/>
    <property type="match status" value="1"/>
</dbReference>
<feature type="transmembrane region" description="Helical" evidence="7">
    <location>
        <begin position="213"/>
        <end position="234"/>
    </location>
</feature>
<feature type="transmembrane region" description="Helical" evidence="7">
    <location>
        <begin position="241"/>
        <end position="262"/>
    </location>
</feature>
<feature type="transmembrane region" description="Helical" evidence="7">
    <location>
        <begin position="475"/>
        <end position="496"/>
    </location>
</feature>
<evidence type="ECO:0000256" key="3">
    <source>
        <dbReference type="ARBA" id="ARBA00022448"/>
    </source>
</evidence>
<sequence>MASERSSKSYSFISEGSFNAECSAYEWDRMAALTGAGDDIYGLRVPREVRVHSTTPTDNSDDVLSLSCASQAATMATTTGTASSAYEERHNRHKRRHVVQDTTFDREYSLGEMFVVGRSSSAPPSIQLLQEMIRPSERRRAATAPPTSFFNHLLYGSLRAGALAELFSQPYCGLAISAAVTGFMAPVLAEAFQPLLCMYLTLNSDQCTATRRFLKVPGVMSFFIGLVSDFYPIWSFHRKSYMLGGWILAYMALMALVVVTVVDDNTDLTYASVRDFYGGAVYVLLMVIASLGVTVASVAAFALLVELSQREPIHERGMLLVQYLLTQETATLLANVMIAFVLGYNETSGTTEAMVSMKVVILIMAVVTLIPIPAVLFRLDEEPRQLKVDTIDRLSLTRQLWSILQQQAVWRTLVFVCCSMFLSAFRFKFADAAVLYWSHVTPDDERVGEILKQIVMILSILAFRLTLFNYSWIRIAVGGLIVGVGVTLLATLPTILDGVRSTWYVLSTSSFIGISRATLLLVTLLPIVEITETCLEGATTGLVLSYNTLVGMAISTFSDAISTSTAGLQRGFAHDVIEKDASETRTQVLSFVVVNCAINLLALVPMVYLLPRQKLEAQEMLAYGEHSRLAGVAVTVLFVGLVAYAGTVDVLTLINETYK</sequence>
<protein>
    <recommendedName>
        <fullName evidence="10">Transmembrane protein</fullName>
    </recommendedName>
</protein>
<evidence type="ECO:0000313" key="9">
    <source>
        <dbReference type="Proteomes" id="UP001162031"/>
    </source>
</evidence>
<keyword evidence="9" id="KW-1185">Reference proteome</keyword>
<feature type="transmembrane region" description="Helical" evidence="7">
    <location>
        <begin position="630"/>
        <end position="654"/>
    </location>
</feature>
<comment type="caution">
    <text evidence="8">The sequence shown here is derived from an EMBL/GenBank/DDBJ whole genome shotgun (WGS) entry which is preliminary data.</text>
</comment>
<evidence type="ECO:0000313" key="8">
    <source>
        <dbReference type="EMBL" id="CAI5741535.1"/>
    </source>
</evidence>